<dbReference type="NCBIfam" id="NF005719">
    <property type="entry name" value="PRK07535.1"/>
    <property type="match status" value="1"/>
</dbReference>
<dbReference type="EC" id="2.1.1.-" evidence="5"/>
<evidence type="ECO:0000313" key="6">
    <source>
        <dbReference type="Proteomes" id="UP000000467"/>
    </source>
</evidence>
<dbReference type="Pfam" id="PF00809">
    <property type="entry name" value="Pterin_bind"/>
    <property type="match status" value="1"/>
</dbReference>
<comment type="similarity">
    <text evidence="1">Belongs to the vitamin-B12 dependent methionine synthase family.</text>
</comment>
<proteinExistence type="inferred from homology"/>
<dbReference type="GO" id="GO:0008705">
    <property type="term" value="F:methionine synthase activity"/>
    <property type="evidence" value="ECO:0007669"/>
    <property type="project" value="TreeGrafter"/>
</dbReference>
<dbReference type="HOGENOM" id="CLU_070996_0_0_9"/>
<dbReference type="STRING" id="1089553.Tph_c01810"/>
<dbReference type="AlphaFoldDB" id="K4LQQ3"/>
<evidence type="ECO:0000313" key="5">
    <source>
        <dbReference type="EMBL" id="AFV10429.1"/>
    </source>
</evidence>
<dbReference type="OrthoDB" id="9803687at2"/>
<dbReference type="GO" id="GO:0042558">
    <property type="term" value="P:pteridine-containing compound metabolic process"/>
    <property type="evidence" value="ECO:0007669"/>
    <property type="project" value="InterPro"/>
</dbReference>
<reference evidence="5 6" key="1">
    <citation type="journal article" date="2012" name="BMC Genomics">
        <title>Genome-guided analysis of physiological and morphological traits of the fermentative acetate oxidizer Thermacetogenium phaeum.</title>
        <authorList>
            <person name="Oehler D."/>
            <person name="Poehlein A."/>
            <person name="Leimbach A."/>
            <person name="Muller N."/>
            <person name="Daniel R."/>
            <person name="Gottschalk G."/>
            <person name="Schink B."/>
        </authorList>
    </citation>
    <scope>NUCLEOTIDE SEQUENCE [LARGE SCALE GENOMIC DNA]</scope>
    <source>
        <strain evidence="6">ATCC BAA-254 / DSM 26808 / PB</strain>
    </source>
</reference>
<dbReference type="GO" id="GO:0032259">
    <property type="term" value="P:methylation"/>
    <property type="evidence" value="ECO:0007669"/>
    <property type="project" value="UniProtKB-KW"/>
</dbReference>
<evidence type="ECO:0000256" key="2">
    <source>
        <dbReference type="ARBA" id="ARBA00022603"/>
    </source>
</evidence>
<protein>
    <submittedName>
        <fullName evidence="5">Methyltetrahydrofolate:corrinoid/iron-sulfur protein methyltransferase</fullName>
        <ecNumber evidence="5">2.1.1.-</ecNumber>
    </submittedName>
</protein>
<dbReference type="PROSITE" id="PS50972">
    <property type="entry name" value="PTERIN_BINDING"/>
    <property type="match status" value="1"/>
</dbReference>
<dbReference type="SUPFAM" id="SSF51717">
    <property type="entry name" value="Dihydropteroate synthetase-like"/>
    <property type="match status" value="1"/>
</dbReference>
<organism evidence="5 6">
    <name type="scientific">Thermacetogenium phaeum (strain ATCC BAA-254 / DSM 26808 / PB)</name>
    <dbReference type="NCBI Taxonomy" id="1089553"/>
    <lineage>
        <taxon>Bacteria</taxon>
        <taxon>Bacillati</taxon>
        <taxon>Bacillota</taxon>
        <taxon>Clostridia</taxon>
        <taxon>Thermoanaerobacterales</taxon>
        <taxon>Thermoanaerobacteraceae</taxon>
        <taxon>Thermacetogenium</taxon>
    </lineage>
</organism>
<dbReference type="PANTHER" id="PTHR45833:SF2">
    <property type="entry name" value="BIFUNCTIONAL HOMOCYSTEINE S-METHYLTRANSFERASE_5,10-METHYLENETETRAHYDROFOLATE REDUCTASE"/>
    <property type="match status" value="1"/>
</dbReference>
<dbReference type="eggNOG" id="COG1410">
    <property type="taxonomic scope" value="Bacteria"/>
</dbReference>
<dbReference type="Gene3D" id="3.20.20.20">
    <property type="entry name" value="Dihydropteroate synthase-like"/>
    <property type="match status" value="1"/>
</dbReference>
<accession>K4LQQ3</accession>
<keyword evidence="3 5" id="KW-0808">Transferase</keyword>
<sequence>MLIIGEKLNSTIPKVREAICNKDKEYIQELARKQVEAGADYLDVNTAMENEVEDMQWVVECIQEVVDAPLCIDSTNPAAVKRGLEVCKTRPMINSITMERDRLEGILPLAVEYKCPLIALTSDEKGIPKTVDERMRITEQLVEVLVKNNYNLEDLYVDPLVLPLAVNSSNASIFFQSLTGIKEKFHLKTVSGLSNVSHSLPLRRLINRYFLVICMSCGMDAAILDPLDKKIMTAVTAADLLLDKDRFARKYLQAYRAGALED</sequence>
<dbReference type="GO" id="GO:0005829">
    <property type="term" value="C:cytosol"/>
    <property type="evidence" value="ECO:0007669"/>
    <property type="project" value="TreeGrafter"/>
</dbReference>
<dbReference type="InterPro" id="IPR000489">
    <property type="entry name" value="Pterin-binding_dom"/>
</dbReference>
<evidence type="ECO:0000256" key="3">
    <source>
        <dbReference type="ARBA" id="ARBA00022679"/>
    </source>
</evidence>
<dbReference type="EMBL" id="CP003732">
    <property type="protein sequence ID" value="AFV10429.1"/>
    <property type="molecule type" value="Genomic_DNA"/>
</dbReference>
<name>K4LQQ3_THEPS</name>
<feature type="domain" description="Pterin-binding" evidence="4">
    <location>
        <begin position="1"/>
        <end position="253"/>
    </location>
</feature>
<dbReference type="Proteomes" id="UP000000467">
    <property type="component" value="Chromosome"/>
</dbReference>
<evidence type="ECO:0000256" key="1">
    <source>
        <dbReference type="ARBA" id="ARBA00010398"/>
    </source>
</evidence>
<dbReference type="InterPro" id="IPR050554">
    <property type="entry name" value="Met_Synthase/Corrinoid"/>
</dbReference>
<gene>
    <name evidence="5" type="ordered locus">Tph_c01810</name>
</gene>
<keyword evidence="6" id="KW-1185">Reference proteome</keyword>
<dbReference type="PANTHER" id="PTHR45833">
    <property type="entry name" value="METHIONINE SYNTHASE"/>
    <property type="match status" value="1"/>
</dbReference>
<evidence type="ECO:0000259" key="4">
    <source>
        <dbReference type="PROSITE" id="PS50972"/>
    </source>
</evidence>
<keyword evidence="2 5" id="KW-0489">Methyltransferase</keyword>
<dbReference type="InterPro" id="IPR011005">
    <property type="entry name" value="Dihydropteroate_synth-like_sf"/>
</dbReference>
<dbReference type="KEGG" id="tpz:Tph_c01810"/>